<sequence>MYEAGHMVTAYCNNIAAHYADYLHGVVNILLNVKQAPAELRQQMSDSGSDPAEIREAVWEQITRPVKKAKEAIIKGQFKLPGINQQTQDALSALQPVFAVYPRDIEFENNSIEDDSQLYPERHFKAFFEQAKVHKRIRGSTFQCFPLRTSWMPAHTRIDTPILCQQILGLGEGRGMPIKDSWHLVVDIEHNAFKSPVQAKPDKLHHFWGSIEMDGIAISIIKKTEAEKSQHP</sequence>
<organism evidence="1 2">
    <name type="scientific">Coemansia biformis</name>
    <dbReference type="NCBI Taxonomy" id="1286918"/>
    <lineage>
        <taxon>Eukaryota</taxon>
        <taxon>Fungi</taxon>
        <taxon>Fungi incertae sedis</taxon>
        <taxon>Zoopagomycota</taxon>
        <taxon>Kickxellomycotina</taxon>
        <taxon>Kickxellomycetes</taxon>
        <taxon>Kickxellales</taxon>
        <taxon>Kickxellaceae</taxon>
        <taxon>Coemansia</taxon>
    </lineage>
</organism>
<evidence type="ECO:0000313" key="1">
    <source>
        <dbReference type="EMBL" id="KAJ1733782.1"/>
    </source>
</evidence>
<dbReference type="AlphaFoldDB" id="A0A9W8D0P2"/>
<proteinExistence type="predicted"/>
<comment type="caution">
    <text evidence="1">The sequence shown here is derived from an EMBL/GenBank/DDBJ whole genome shotgun (WGS) entry which is preliminary data.</text>
</comment>
<dbReference type="Proteomes" id="UP001143981">
    <property type="component" value="Unassembled WGS sequence"/>
</dbReference>
<dbReference type="OrthoDB" id="5570689at2759"/>
<gene>
    <name evidence="1" type="ORF">LPJ61_001399</name>
</gene>
<accession>A0A9W8D0P2</accession>
<keyword evidence="2" id="KW-1185">Reference proteome</keyword>
<name>A0A9W8D0P2_9FUNG</name>
<reference evidence="1" key="1">
    <citation type="submission" date="2022-07" db="EMBL/GenBank/DDBJ databases">
        <title>Phylogenomic reconstructions and comparative analyses of Kickxellomycotina fungi.</title>
        <authorList>
            <person name="Reynolds N.K."/>
            <person name="Stajich J.E."/>
            <person name="Barry K."/>
            <person name="Grigoriev I.V."/>
            <person name="Crous P."/>
            <person name="Smith M.E."/>
        </authorList>
    </citation>
    <scope>NUCLEOTIDE SEQUENCE</scope>
    <source>
        <strain evidence="1">BCRC 34381</strain>
    </source>
</reference>
<evidence type="ECO:0000313" key="2">
    <source>
        <dbReference type="Proteomes" id="UP001143981"/>
    </source>
</evidence>
<dbReference type="EMBL" id="JANBOI010000116">
    <property type="protein sequence ID" value="KAJ1733782.1"/>
    <property type="molecule type" value="Genomic_DNA"/>
</dbReference>
<protein>
    <submittedName>
        <fullName evidence="1">Uncharacterized protein</fullName>
    </submittedName>
</protein>